<evidence type="ECO:0000313" key="3">
    <source>
        <dbReference type="Proteomes" id="UP000194360"/>
    </source>
</evidence>
<feature type="transmembrane region" description="Helical" evidence="1">
    <location>
        <begin position="149"/>
        <end position="167"/>
    </location>
</feature>
<keyword evidence="3" id="KW-1185">Reference proteome</keyword>
<dbReference type="AlphaFoldDB" id="A0A1Y2N2N6"/>
<feature type="transmembrane region" description="Helical" evidence="1">
    <location>
        <begin position="188"/>
        <end position="213"/>
    </location>
</feature>
<keyword evidence="1" id="KW-1133">Transmembrane helix</keyword>
<protein>
    <recommendedName>
        <fullName evidence="4">Glycerophosphoryl diester phosphodiesterase membrane domain-containing protein</fullName>
    </recommendedName>
</protein>
<dbReference type="STRING" id="2074.BG845_01740"/>
<evidence type="ECO:0000256" key="1">
    <source>
        <dbReference type="SAM" id="Phobius"/>
    </source>
</evidence>
<accession>A0A1Y2N2N6</accession>
<dbReference type="Proteomes" id="UP000194360">
    <property type="component" value="Unassembled WGS sequence"/>
</dbReference>
<feature type="transmembrane region" description="Helical" evidence="1">
    <location>
        <begin position="80"/>
        <end position="102"/>
    </location>
</feature>
<name>A0A1Y2N2N6_PSEAH</name>
<organism evidence="2 3">
    <name type="scientific">Pseudonocardia autotrophica</name>
    <name type="common">Amycolata autotrophica</name>
    <name type="synonym">Nocardia autotrophica</name>
    <dbReference type="NCBI Taxonomy" id="2074"/>
    <lineage>
        <taxon>Bacteria</taxon>
        <taxon>Bacillati</taxon>
        <taxon>Actinomycetota</taxon>
        <taxon>Actinomycetes</taxon>
        <taxon>Pseudonocardiales</taxon>
        <taxon>Pseudonocardiaceae</taxon>
        <taxon>Pseudonocardia</taxon>
    </lineage>
</organism>
<feature type="transmembrane region" description="Helical" evidence="1">
    <location>
        <begin position="32"/>
        <end position="60"/>
    </location>
</feature>
<keyword evidence="1" id="KW-0812">Transmembrane</keyword>
<feature type="transmembrane region" description="Helical" evidence="1">
    <location>
        <begin position="123"/>
        <end position="143"/>
    </location>
</feature>
<reference evidence="2 3" key="1">
    <citation type="submission" date="2016-09" db="EMBL/GenBank/DDBJ databases">
        <title>Pseudonocardia autotrophica DSM535, a candidate organism with high potential of specific P450 cytochromes.</title>
        <authorList>
            <person name="Grumaz C."/>
            <person name="Vainshtein Y."/>
            <person name="Kirstahler P."/>
            <person name="Sohn K."/>
        </authorList>
    </citation>
    <scope>NUCLEOTIDE SEQUENCE [LARGE SCALE GENOMIC DNA]</scope>
    <source>
        <strain evidence="2 3">DSM 535</strain>
    </source>
</reference>
<sequence>MNDRSQPLGDPLISGSLSEWFATSFATVRRSLVPLVVIQLVVFVPVAVIVGLLGGLGAFGEAEPLAPSFGFDYVLATESATVRLLSAVLGTLGLAASVFVIVRDAAGRAWTAGDALGFAGRRFLPMIGWIVLSVVLTAIGYVLLILPGIYLTVVFGGTLIGVLTIERGGLGRTFQLVNPRFFGTLGRLLLLAVLSFLYSVVAMLVAASPGLFFSSGEGLSTVVALLTNLLTIPLIVFTTAALVVLYGELRADLEPGTTTGTFAEEIDRR</sequence>
<evidence type="ECO:0008006" key="4">
    <source>
        <dbReference type="Google" id="ProtNLM"/>
    </source>
</evidence>
<dbReference type="RefSeq" id="WP_085912040.1">
    <property type="nucleotide sequence ID" value="NZ_AP018920.1"/>
</dbReference>
<keyword evidence="1" id="KW-0472">Membrane</keyword>
<comment type="caution">
    <text evidence="2">The sequence shown here is derived from an EMBL/GenBank/DDBJ whole genome shotgun (WGS) entry which is preliminary data.</text>
</comment>
<proteinExistence type="predicted"/>
<evidence type="ECO:0000313" key="2">
    <source>
        <dbReference type="EMBL" id="OSY41712.1"/>
    </source>
</evidence>
<dbReference type="EMBL" id="MIGB01000007">
    <property type="protein sequence ID" value="OSY41712.1"/>
    <property type="molecule type" value="Genomic_DNA"/>
</dbReference>
<dbReference type="OrthoDB" id="3579811at2"/>
<gene>
    <name evidence="2" type="ORF">BG845_01740</name>
</gene>
<feature type="transmembrane region" description="Helical" evidence="1">
    <location>
        <begin position="219"/>
        <end position="246"/>
    </location>
</feature>